<comment type="catalytic activity">
    <reaction evidence="1">
        <text>Hydrolysis of alpha-(2-&gt;3)-, alpha-(2-&gt;6)-, alpha-(2-&gt;8)- glycosidic linkages of terminal sialic acid residues in oligosaccharides, glycoproteins, glycolipids, colominic acid and synthetic substrates.</text>
        <dbReference type="EC" id="3.2.1.18"/>
    </reaction>
</comment>
<protein>
    <recommendedName>
        <fullName evidence="3">exo-alpha-sialidase</fullName>
        <ecNumber evidence="3">3.2.1.18</ecNumber>
    </recommendedName>
</protein>
<evidence type="ECO:0000256" key="3">
    <source>
        <dbReference type="ARBA" id="ARBA00012733"/>
    </source>
</evidence>
<comment type="caution">
    <text evidence="5">The sequence shown here is derived from an EMBL/GenBank/DDBJ whole genome shotgun (WGS) entry which is preliminary data.</text>
</comment>
<dbReference type="PANTHER" id="PTHR10628:SF30">
    <property type="entry name" value="EXO-ALPHA-SIALIDASE"/>
    <property type="match status" value="1"/>
</dbReference>
<accession>A0A2K2FA69</accession>
<feature type="domain" description="Sialidase" evidence="4">
    <location>
        <begin position="216"/>
        <end position="442"/>
    </location>
</feature>
<dbReference type="GO" id="GO:0005737">
    <property type="term" value="C:cytoplasm"/>
    <property type="evidence" value="ECO:0007669"/>
    <property type="project" value="TreeGrafter"/>
</dbReference>
<dbReference type="GO" id="GO:0004308">
    <property type="term" value="F:exo-alpha-sialidase activity"/>
    <property type="evidence" value="ECO:0007669"/>
    <property type="project" value="UniProtKB-EC"/>
</dbReference>
<comment type="similarity">
    <text evidence="2">Belongs to the glycosyl hydrolase 33 family.</text>
</comment>
<dbReference type="SUPFAM" id="SSF50939">
    <property type="entry name" value="Sialidases"/>
    <property type="match status" value="1"/>
</dbReference>
<dbReference type="GO" id="GO:0006689">
    <property type="term" value="P:ganglioside catabolic process"/>
    <property type="evidence" value="ECO:0007669"/>
    <property type="project" value="TreeGrafter"/>
</dbReference>
<dbReference type="Proteomes" id="UP000236151">
    <property type="component" value="Unassembled WGS sequence"/>
</dbReference>
<reference evidence="5 6" key="1">
    <citation type="submission" date="2017-06" db="EMBL/GenBank/DDBJ databases">
        <title>Investigating the central metabolism of Clostridium thermosuccinogenes.</title>
        <authorList>
            <person name="Koendjbiharie J.G."/>
            <person name="van Kranenburg R."/>
        </authorList>
    </citation>
    <scope>NUCLEOTIDE SEQUENCE [LARGE SCALE GENOMIC DNA]</scope>
    <source>
        <strain evidence="5 6">DSM 5806</strain>
    </source>
</reference>
<dbReference type="InterPro" id="IPR023364">
    <property type="entry name" value="Trans_sialidase_dom3"/>
</dbReference>
<dbReference type="InterPro" id="IPR026856">
    <property type="entry name" value="Sialidase_fam"/>
</dbReference>
<organism evidence="5 6">
    <name type="scientific">Clostridium thermosuccinogenes</name>
    <dbReference type="NCBI Taxonomy" id="84032"/>
    <lineage>
        <taxon>Bacteria</taxon>
        <taxon>Bacillati</taxon>
        <taxon>Bacillota</taxon>
        <taxon>Clostridia</taxon>
        <taxon>Eubacteriales</taxon>
        <taxon>Clostridiaceae</taxon>
        <taxon>Clostridium</taxon>
    </lineage>
</organism>
<dbReference type="EC" id="3.2.1.18" evidence="3"/>
<dbReference type="PANTHER" id="PTHR10628">
    <property type="entry name" value="SIALIDASE"/>
    <property type="match status" value="1"/>
</dbReference>
<keyword evidence="6" id="KW-1185">Reference proteome</keyword>
<proteinExistence type="inferred from homology"/>
<dbReference type="Gene3D" id="2.120.10.10">
    <property type="match status" value="1"/>
</dbReference>
<dbReference type="AlphaFoldDB" id="A0A2K2FA69"/>
<evidence type="ECO:0000256" key="2">
    <source>
        <dbReference type="ARBA" id="ARBA00009348"/>
    </source>
</evidence>
<evidence type="ECO:0000313" key="5">
    <source>
        <dbReference type="EMBL" id="PNT96898.1"/>
    </source>
</evidence>
<name>A0A2K2FA69_9CLOT</name>
<dbReference type="GO" id="GO:0016020">
    <property type="term" value="C:membrane"/>
    <property type="evidence" value="ECO:0007669"/>
    <property type="project" value="TreeGrafter"/>
</dbReference>
<dbReference type="CDD" id="cd15482">
    <property type="entry name" value="Sialidase_non-viral"/>
    <property type="match status" value="1"/>
</dbReference>
<dbReference type="InterPro" id="IPR011040">
    <property type="entry name" value="Sialidase"/>
</dbReference>
<gene>
    <name evidence="5" type="ORF">CDQ84_14390</name>
</gene>
<dbReference type="Pfam" id="PF13088">
    <property type="entry name" value="BNR_2"/>
    <property type="match status" value="1"/>
</dbReference>
<evidence type="ECO:0000259" key="4">
    <source>
        <dbReference type="Pfam" id="PF13088"/>
    </source>
</evidence>
<dbReference type="GO" id="GO:0009313">
    <property type="term" value="P:oligosaccharide catabolic process"/>
    <property type="evidence" value="ECO:0007669"/>
    <property type="project" value="TreeGrafter"/>
</dbReference>
<sequence length="472" mass="53354">MMYNSIITDYLIHFLRLHDWFGAMQKQKEDCNMDTRPVTVFEPGLGGSANYRIPSLISTKKGTLIAAIDARRDEPGDNPNNIDKVIRRSTDNGETWGDIQLLVDYPGRGRKEGSAAIDPAMLEDKETGTIWMIYCHTPGGIGLWNSSPGTGFDSNGYRLLYDESGNIYTLREEGEVFDASGKKTDMVVDRGGNVYIGNDKIGNIYLDRGPLLEARTSFLQAIYSKDDGLSWSEPIELNPQVKEPWMRFIGAGPGIGIQLTSPRYKGRIVFPIYYSNNPDNGEPRMSCCLIYSDDHGTTWKRGKSPNDGRVWEGSILDSRTLSIREAELTESQVVELDNGDLLYFMRNHSSKRRTAFAYSRDGGETWGEVDFFDDFADPICQSTVIKYPDIGDGKERLIFANPCHETQRINGTVRLSEDGGKTWPYSKVIDEGNYMYSCLTVLPTYEIGLLYEGRDDKIRFVKFTLDWIKSKY</sequence>
<dbReference type="EMBL" id="NIOJ01000043">
    <property type="protein sequence ID" value="PNT96898.1"/>
    <property type="molecule type" value="Genomic_DNA"/>
</dbReference>
<dbReference type="InterPro" id="IPR036278">
    <property type="entry name" value="Sialidase_sf"/>
</dbReference>
<dbReference type="KEGG" id="cthd:CDO33_07960"/>
<dbReference type="Gene3D" id="2.40.220.10">
    <property type="entry name" value="Intramolecular Trans-sialidase, Domain 3"/>
    <property type="match status" value="1"/>
</dbReference>
<evidence type="ECO:0000313" key="6">
    <source>
        <dbReference type="Proteomes" id="UP000236151"/>
    </source>
</evidence>
<evidence type="ECO:0000256" key="1">
    <source>
        <dbReference type="ARBA" id="ARBA00000427"/>
    </source>
</evidence>